<dbReference type="EMBL" id="LT882676">
    <property type="protein sequence ID" value="SMY20304.1"/>
    <property type="molecule type" value="Genomic_DNA"/>
</dbReference>
<feature type="compositionally biased region" description="Polar residues" evidence="1">
    <location>
        <begin position="105"/>
        <end position="117"/>
    </location>
</feature>
<accession>A0A1Y6L728</accession>
<gene>
    <name evidence="2" type="ORF">ZT1A5_G1739</name>
</gene>
<name>A0A1Y6L728_ZYMTR</name>
<proteinExistence type="predicted"/>
<feature type="compositionally biased region" description="Low complexity" evidence="1">
    <location>
        <begin position="44"/>
        <end position="62"/>
    </location>
</feature>
<organism evidence="2 3">
    <name type="scientific">Zymoseptoria tritici ST99CH_1A5</name>
    <dbReference type="NCBI Taxonomy" id="1276529"/>
    <lineage>
        <taxon>Eukaryota</taxon>
        <taxon>Fungi</taxon>
        <taxon>Dikarya</taxon>
        <taxon>Ascomycota</taxon>
        <taxon>Pezizomycotina</taxon>
        <taxon>Dothideomycetes</taxon>
        <taxon>Dothideomycetidae</taxon>
        <taxon>Mycosphaerellales</taxon>
        <taxon>Mycosphaerellaceae</taxon>
        <taxon>Zymoseptoria</taxon>
    </lineage>
</organism>
<reference evidence="2 3" key="1">
    <citation type="submission" date="2016-10" db="EMBL/GenBank/DDBJ databases">
        <authorList>
            <person name="Varghese N."/>
        </authorList>
    </citation>
    <scope>NUCLEOTIDE SEQUENCE [LARGE SCALE GENOMIC DNA]</scope>
</reference>
<feature type="compositionally biased region" description="Basic and acidic residues" evidence="1">
    <location>
        <begin position="256"/>
        <end position="287"/>
    </location>
</feature>
<sequence length="345" mass="37281">MPTTEQIIFEAKQRPIPHSTPRRPSTIISDRGCVITHGFIIPSRSSSKSSLESMARSSSTSSINPSEIPGTPASPISIAPPGYQQPTGSLYHAPEMQILKRMSTSSMLPPTAPTGTLSRPPMPPRRQTEPPPQKTGRWATSDLEQTTCKVVSGIAQLHLQSRIPLPCPQPVRTDSKNAIIIVAACDAENAIESDSESEEEEEFTHPKQCGIAAMRAKPTYFQRRALQAQSLLARRSSSCAGDSATISAGMTIKAAPARENDPPVLRSFEECETPREVRSFSRGDRVPHRALRPSASRPSPVKGVLKRRDSPRSSGESERSGESGGGKRVSTSVRMESGIAVRVEA</sequence>
<evidence type="ECO:0000313" key="2">
    <source>
        <dbReference type="EMBL" id="SMY20304.1"/>
    </source>
</evidence>
<feature type="region of interest" description="Disordered" evidence="1">
    <location>
        <begin position="44"/>
        <end position="82"/>
    </location>
</feature>
<evidence type="ECO:0000256" key="1">
    <source>
        <dbReference type="SAM" id="MobiDB-lite"/>
    </source>
</evidence>
<evidence type="ECO:0000313" key="3">
    <source>
        <dbReference type="Proteomes" id="UP000215453"/>
    </source>
</evidence>
<feature type="region of interest" description="Disordered" evidence="1">
    <location>
        <begin position="105"/>
        <end position="139"/>
    </location>
</feature>
<dbReference type="AlphaFoldDB" id="A0A1Y6L728"/>
<feature type="compositionally biased region" description="Basic and acidic residues" evidence="1">
    <location>
        <begin position="306"/>
        <end position="321"/>
    </location>
</feature>
<feature type="compositionally biased region" description="Pro residues" evidence="1">
    <location>
        <begin position="120"/>
        <end position="133"/>
    </location>
</feature>
<dbReference type="Proteomes" id="UP000215453">
    <property type="component" value="Chromosome 1"/>
</dbReference>
<feature type="region of interest" description="Disordered" evidence="1">
    <location>
        <begin position="254"/>
        <end position="345"/>
    </location>
</feature>
<protein>
    <submittedName>
        <fullName evidence="2">Uncharacterized protein</fullName>
    </submittedName>
</protein>